<reference evidence="1 2" key="1">
    <citation type="journal article" date="2023" name="Mol. Ecol. Resour.">
        <title>Chromosome-level genome assembly of a triploid poplar Populus alba 'Berolinensis'.</title>
        <authorList>
            <person name="Chen S."/>
            <person name="Yu Y."/>
            <person name="Wang X."/>
            <person name="Wang S."/>
            <person name="Zhang T."/>
            <person name="Zhou Y."/>
            <person name="He R."/>
            <person name="Meng N."/>
            <person name="Wang Y."/>
            <person name="Liu W."/>
            <person name="Liu Z."/>
            <person name="Liu J."/>
            <person name="Guo Q."/>
            <person name="Huang H."/>
            <person name="Sederoff R.R."/>
            <person name="Wang G."/>
            <person name="Qu G."/>
            <person name="Chen S."/>
        </authorList>
    </citation>
    <scope>NUCLEOTIDE SEQUENCE [LARGE SCALE GENOMIC DNA]</scope>
    <source>
        <strain evidence="1">SC-2020</strain>
    </source>
</reference>
<proteinExistence type="predicted"/>
<comment type="caution">
    <text evidence="1">The sequence shown here is derived from an EMBL/GenBank/DDBJ whole genome shotgun (WGS) entry which is preliminary data.</text>
</comment>
<organism evidence="1 2">
    <name type="scientific">Populus alba x Populus x berolinensis</name>
    <dbReference type="NCBI Taxonomy" id="444605"/>
    <lineage>
        <taxon>Eukaryota</taxon>
        <taxon>Viridiplantae</taxon>
        <taxon>Streptophyta</taxon>
        <taxon>Embryophyta</taxon>
        <taxon>Tracheophyta</taxon>
        <taxon>Spermatophyta</taxon>
        <taxon>Magnoliopsida</taxon>
        <taxon>eudicotyledons</taxon>
        <taxon>Gunneridae</taxon>
        <taxon>Pentapetalae</taxon>
        <taxon>rosids</taxon>
        <taxon>fabids</taxon>
        <taxon>Malpighiales</taxon>
        <taxon>Salicaceae</taxon>
        <taxon>Saliceae</taxon>
        <taxon>Populus</taxon>
    </lineage>
</organism>
<name>A0AAD6R430_9ROSI</name>
<sequence>MCRDREPCSQGLVFFKDKSGFAIRGTRL</sequence>
<protein>
    <submittedName>
        <fullName evidence="1">Uncharacterized protein</fullName>
    </submittedName>
</protein>
<dbReference type="EMBL" id="JAQIZT010000004">
    <property type="protein sequence ID" value="KAJ7002023.1"/>
    <property type="molecule type" value="Genomic_DNA"/>
</dbReference>
<evidence type="ECO:0000313" key="1">
    <source>
        <dbReference type="EMBL" id="KAJ7002023.1"/>
    </source>
</evidence>
<evidence type="ECO:0000313" key="2">
    <source>
        <dbReference type="Proteomes" id="UP001164929"/>
    </source>
</evidence>
<accession>A0AAD6R430</accession>
<dbReference type="AlphaFoldDB" id="A0AAD6R430"/>
<dbReference type="Proteomes" id="UP001164929">
    <property type="component" value="Chromosome 4"/>
</dbReference>
<keyword evidence="2" id="KW-1185">Reference proteome</keyword>
<gene>
    <name evidence="1" type="ORF">NC653_012176</name>
</gene>